<dbReference type="EMBL" id="LAZR01001126">
    <property type="protein sequence ID" value="KKN50229.1"/>
    <property type="molecule type" value="Genomic_DNA"/>
</dbReference>
<dbReference type="PANTHER" id="PTHR46390">
    <property type="entry name" value="MANNOSE-1-PHOSPHATE GUANYLYLTRANSFERASE"/>
    <property type="match status" value="1"/>
</dbReference>
<dbReference type="AlphaFoldDB" id="A0A0F9R651"/>
<organism evidence="2">
    <name type="scientific">marine sediment metagenome</name>
    <dbReference type="NCBI Taxonomy" id="412755"/>
    <lineage>
        <taxon>unclassified sequences</taxon>
        <taxon>metagenomes</taxon>
        <taxon>ecological metagenomes</taxon>
    </lineage>
</organism>
<dbReference type="SUPFAM" id="SSF51182">
    <property type="entry name" value="RmlC-like cupins"/>
    <property type="match status" value="1"/>
</dbReference>
<protein>
    <recommendedName>
        <fullName evidence="1">Mannose-6-phosphate isomerase type II C-terminal domain-containing protein</fullName>
    </recommendedName>
</protein>
<gene>
    <name evidence="2" type="ORF">LCGC14_0634920</name>
</gene>
<accession>A0A0F9R651</accession>
<dbReference type="InterPro" id="IPR011051">
    <property type="entry name" value="RmlC_Cupin_sf"/>
</dbReference>
<dbReference type="Pfam" id="PF01050">
    <property type="entry name" value="MannoseP_isomer"/>
    <property type="match status" value="1"/>
</dbReference>
<dbReference type="InterPro" id="IPR014710">
    <property type="entry name" value="RmlC-like_jellyroll"/>
</dbReference>
<name>A0A0F9R651_9ZZZZ</name>
<dbReference type="PANTHER" id="PTHR46390:SF1">
    <property type="entry name" value="MANNOSE-1-PHOSPHATE GUANYLYLTRANSFERASE"/>
    <property type="match status" value="1"/>
</dbReference>
<dbReference type="InterPro" id="IPR051161">
    <property type="entry name" value="Mannose-6P_isomerase_type2"/>
</dbReference>
<dbReference type="GO" id="GO:0009298">
    <property type="term" value="P:GDP-mannose biosynthetic process"/>
    <property type="evidence" value="ECO:0007669"/>
    <property type="project" value="TreeGrafter"/>
</dbReference>
<dbReference type="GO" id="GO:0004475">
    <property type="term" value="F:mannose-1-phosphate guanylyltransferase (GTP) activity"/>
    <property type="evidence" value="ECO:0007669"/>
    <property type="project" value="TreeGrafter"/>
</dbReference>
<evidence type="ECO:0000313" key="2">
    <source>
        <dbReference type="EMBL" id="KKN50229.1"/>
    </source>
</evidence>
<dbReference type="CDD" id="cd02213">
    <property type="entry name" value="cupin_PMI_typeII_C"/>
    <property type="match status" value="1"/>
</dbReference>
<feature type="domain" description="Mannose-6-phosphate isomerase type II C-terminal" evidence="1">
    <location>
        <begin position="17"/>
        <end position="122"/>
    </location>
</feature>
<proteinExistence type="predicted"/>
<sequence>MTSNKKSDIENFKKGIKEDIRPWGKFRSFPYKQARGIKIITVKPGETLSLQYHLHRSEFWVVLDKGLEVTEGKRVWQPEEGEEIFIPRKSPHRLRCLGSKPARVMEIWIGNSEESDIVRLEDEYGRE</sequence>
<dbReference type="InterPro" id="IPR001538">
    <property type="entry name" value="Man6P_isomerase-2_C"/>
</dbReference>
<evidence type="ECO:0000259" key="1">
    <source>
        <dbReference type="Pfam" id="PF01050"/>
    </source>
</evidence>
<comment type="caution">
    <text evidence="2">The sequence shown here is derived from an EMBL/GenBank/DDBJ whole genome shotgun (WGS) entry which is preliminary data.</text>
</comment>
<dbReference type="Gene3D" id="2.60.120.10">
    <property type="entry name" value="Jelly Rolls"/>
    <property type="match status" value="1"/>
</dbReference>
<reference evidence="2" key="1">
    <citation type="journal article" date="2015" name="Nature">
        <title>Complex archaea that bridge the gap between prokaryotes and eukaryotes.</title>
        <authorList>
            <person name="Spang A."/>
            <person name="Saw J.H."/>
            <person name="Jorgensen S.L."/>
            <person name="Zaremba-Niedzwiedzka K."/>
            <person name="Martijn J."/>
            <person name="Lind A.E."/>
            <person name="van Eijk R."/>
            <person name="Schleper C."/>
            <person name="Guy L."/>
            <person name="Ettema T.J."/>
        </authorList>
    </citation>
    <scope>NUCLEOTIDE SEQUENCE</scope>
</reference>
<dbReference type="GO" id="GO:0005976">
    <property type="term" value="P:polysaccharide metabolic process"/>
    <property type="evidence" value="ECO:0007669"/>
    <property type="project" value="InterPro"/>
</dbReference>